<dbReference type="AlphaFoldDB" id="A0A653AB89"/>
<name>A0A653AB89_9BACT</name>
<proteinExistence type="predicted"/>
<dbReference type="EMBL" id="UPXZ01000024">
    <property type="protein sequence ID" value="VBB45233.1"/>
    <property type="molecule type" value="Genomic_DNA"/>
</dbReference>
<sequence length="363" mass="40933">MSDFLSYKGKILKSDADYNIETYNANIAKDITLSVRKNQQFGVFTGVLIMPFFFEIELISSEYIGKKVFITSWQNKWIISNLTEDSTAEKNINNLIVTNLSIYENLLFIGRFIYSLGSSTKDVAQLKELYNRLIERDKHFRTTSFITSYSLAENSSLSVLNSYLNNVTTINYNEFIYQIDFLGSSSTNPSSAIVNLLFANDITQAYKDLSISLEFLQALAHRNVNIASQVREELKNIIDWYALNKILGFTPPDTPTAQNITQPTYENKSGIITIAVQDGCEYSLDGRIYQTSNIFGNLAPGNYTLYVRKKLDIQLVEKSISQVTINAVPDSPASETETAVEETKKINWLIPVGIGLTILKILS</sequence>
<reference evidence="1" key="1">
    <citation type="submission" date="2018-07" db="EMBL/GenBank/DDBJ databases">
        <authorList>
            <consortium name="Genoscope - CEA"/>
            <person name="William W."/>
        </authorList>
    </citation>
    <scope>NUCLEOTIDE SEQUENCE</scope>
    <source>
        <strain evidence="1">IK1</strain>
    </source>
</reference>
<accession>A0A653AB89</accession>
<organism evidence="1">
    <name type="scientific">uncultured Paludibacter sp</name>
    <dbReference type="NCBI Taxonomy" id="497635"/>
    <lineage>
        <taxon>Bacteria</taxon>
        <taxon>Pseudomonadati</taxon>
        <taxon>Bacteroidota</taxon>
        <taxon>Bacteroidia</taxon>
        <taxon>Bacteroidales</taxon>
        <taxon>Paludibacteraceae</taxon>
        <taxon>Paludibacter</taxon>
        <taxon>environmental samples</taxon>
    </lineage>
</organism>
<gene>
    <name evidence="1" type="ORF">TRIP_D300138</name>
</gene>
<protein>
    <submittedName>
        <fullName evidence="1">Uncharacterized protein</fullName>
    </submittedName>
</protein>
<evidence type="ECO:0000313" key="1">
    <source>
        <dbReference type="EMBL" id="VBB45233.1"/>
    </source>
</evidence>